<keyword evidence="2" id="KW-1133">Transmembrane helix</keyword>
<sequence length="201" mass="23579">MTDTLTRQNPLLKSIAAFFVVFGVLPVLVVTFGLVFLNSNFSMYHFNTYYLILSIVCSTPIYFLYRKRKSYKIFNDGVLFLFASITAVSYVTEDELLLLSRLPSIELQMQYPYLFPLVLFKLNVIIACSFAKTIITFHEWKEVCKSEITTSFRDSVSNAMDKMPTFIKKSKFFQTITNMNNKKNEKKRNDNHIHRKDKRRN</sequence>
<reference evidence="3" key="2">
    <citation type="submission" date="2020-02" db="EMBL/GenBank/DDBJ databases">
        <authorList>
            <consortium name="NCBI Pathogen Detection Project"/>
        </authorList>
    </citation>
    <scope>NUCLEOTIDE SEQUENCE</scope>
    <source>
        <strain evidence="3">MA.04ba 1063</strain>
    </source>
</reference>
<evidence type="ECO:0000256" key="2">
    <source>
        <dbReference type="SAM" id="Phobius"/>
    </source>
</evidence>
<accession>A0A757ETE1</accession>
<proteinExistence type="predicted"/>
<gene>
    <name evidence="3" type="ORF">G8R82_002999</name>
</gene>
<evidence type="ECO:0000313" key="3">
    <source>
        <dbReference type="EMBL" id="HAG0510598.1"/>
    </source>
</evidence>
<protein>
    <submittedName>
        <fullName evidence="3">Uncharacterized protein</fullName>
    </submittedName>
</protein>
<feature type="transmembrane region" description="Helical" evidence="2">
    <location>
        <begin position="49"/>
        <end position="66"/>
    </location>
</feature>
<dbReference type="AlphaFoldDB" id="A0A757ETE1"/>
<dbReference type="RefSeq" id="WP_176204003.1">
    <property type="nucleotide sequence ID" value="NZ_JBNQRT010000006.1"/>
</dbReference>
<reference evidence="3" key="1">
    <citation type="journal article" date="2018" name="Genome Biol.">
        <title>SKESA: strategic k-mer extension for scrupulous assemblies.</title>
        <authorList>
            <person name="Souvorov A."/>
            <person name="Agarwala R."/>
            <person name="Lipman D.J."/>
        </authorList>
    </citation>
    <scope>NUCLEOTIDE SEQUENCE</scope>
    <source>
        <strain evidence="3">MA.04ba 1063</strain>
    </source>
</reference>
<feature type="transmembrane region" description="Helical" evidence="2">
    <location>
        <begin position="73"/>
        <end position="91"/>
    </location>
</feature>
<dbReference type="EMBL" id="DAAXDJ010000007">
    <property type="protein sequence ID" value="HAG0510598.1"/>
    <property type="molecule type" value="Genomic_DNA"/>
</dbReference>
<feature type="transmembrane region" description="Helical" evidence="2">
    <location>
        <begin position="111"/>
        <end position="131"/>
    </location>
</feature>
<comment type="caution">
    <text evidence="3">The sequence shown here is derived from an EMBL/GenBank/DDBJ whole genome shotgun (WGS) entry which is preliminary data.</text>
</comment>
<keyword evidence="2" id="KW-0812">Transmembrane</keyword>
<keyword evidence="2" id="KW-0472">Membrane</keyword>
<name>A0A757ETE1_SALER</name>
<feature type="region of interest" description="Disordered" evidence="1">
    <location>
        <begin position="180"/>
        <end position="201"/>
    </location>
</feature>
<feature type="transmembrane region" description="Helical" evidence="2">
    <location>
        <begin position="12"/>
        <end position="37"/>
    </location>
</feature>
<organism evidence="3">
    <name type="scientific">Salmonella enterica</name>
    <name type="common">Salmonella choleraesuis</name>
    <dbReference type="NCBI Taxonomy" id="28901"/>
    <lineage>
        <taxon>Bacteria</taxon>
        <taxon>Pseudomonadati</taxon>
        <taxon>Pseudomonadota</taxon>
        <taxon>Gammaproteobacteria</taxon>
        <taxon>Enterobacterales</taxon>
        <taxon>Enterobacteriaceae</taxon>
        <taxon>Salmonella</taxon>
    </lineage>
</organism>
<evidence type="ECO:0000256" key="1">
    <source>
        <dbReference type="SAM" id="MobiDB-lite"/>
    </source>
</evidence>